<organism evidence="2 3">
    <name type="scientific">Clostridium cellulovorans (strain ATCC 35296 / DSM 3052 / OCM 3 / 743B)</name>
    <dbReference type="NCBI Taxonomy" id="573061"/>
    <lineage>
        <taxon>Bacteria</taxon>
        <taxon>Bacillati</taxon>
        <taxon>Bacillota</taxon>
        <taxon>Clostridia</taxon>
        <taxon>Eubacteriales</taxon>
        <taxon>Clostridiaceae</taxon>
        <taxon>Clostridium</taxon>
    </lineage>
</organism>
<dbReference type="Gene3D" id="3.40.109.10">
    <property type="entry name" value="NADH Oxidase"/>
    <property type="match status" value="1"/>
</dbReference>
<feature type="domain" description="Nitroreductase" evidence="1">
    <location>
        <begin position="69"/>
        <end position="249"/>
    </location>
</feature>
<dbReference type="CDD" id="cd02142">
    <property type="entry name" value="McbC_SagB-like_oxidoreductase"/>
    <property type="match status" value="1"/>
</dbReference>
<dbReference type="Proteomes" id="UP000002730">
    <property type="component" value="Chromosome"/>
</dbReference>
<name>D9SMH4_CLOC7</name>
<dbReference type="AlphaFoldDB" id="D9SMH4"/>
<dbReference type="SUPFAM" id="SSF55469">
    <property type="entry name" value="FMN-dependent nitroreductase-like"/>
    <property type="match status" value="1"/>
</dbReference>
<reference evidence="2 3" key="1">
    <citation type="submission" date="2010-08" db="EMBL/GenBank/DDBJ databases">
        <title>Complete sequence of Clostridium cellulovorans 743B.</title>
        <authorList>
            <consortium name="US DOE Joint Genome Institute"/>
            <person name="Lucas S."/>
            <person name="Copeland A."/>
            <person name="Lapidus A."/>
            <person name="Cheng J.-F."/>
            <person name="Bruce D."/>
            <person name="Goodwin L."/>
            <person name="Pitluck S."/>
            <person name="Chertkov O."/>
            <person name="Detter J.C."/>
            <person name="Han C."/>
            <person name="Tapia R."/>
            <person name="Land M."/>
            <person name="Hauser L."/>
            <person name="Chang Y.-J."/>
            <person name="Jeffries C."/>
            <person name="Kyrpides N."/>
            <person name="Ivanova N."/>
            <person name="Mikhailova N."/>
            <person name="Hemme C.L."/>
            <person name="Woyke T."/>
        </authorList>
    </citation>
    <scope>NUCLEOTIDE SEQUENCE [LARGE SCALE GENOMIC DNA]</scope>
    <source>
        <strain evidence="3">ATCC 35296 / DSM 3052 / OCM 3 / 743B</strain>
    </source>
</reference>
<dbReference type="InterPro" id="IPR020051">
    <property type="entry name" value="SagB-type_dehydrogenase"/>
</dbReference>
<protein>
    <submittedName>
        <fullName evidence="2">SagB-type dehydrogenase domain</fullName>
    </submittedName>
</protein>
<dbReference type="eggNOG" id="COG0778">
    <property type="taxonomic scope" value="Bacteria"/>
</dbReference>
<dbReference type="PANTHER" id="PTHR43745:SF2">
    <property type="entry name" value="NITROREDUCTASE MJ1384-RELATED"/>
    <property type="match status" value="1"/>
</dbReference>
<dbReference type="PANTHER" id="PTHR43745">
    <property type="entry name" value="NITROREDUCTASE MJ1384-RELATED"/>
    <property type="match status" value="1"/>
</dbReference>
<dbReference type="GO" id="GO:0016491">
    <property type="term" value="F:oxidoreductase activity"/>
    <property type="evidence" value="ECO:0007669"/>
    <property type="project" value="InterPro"/>
</dbReference>
<dbReference type="KEGG" id="ccb:Clocel_4169"/>
<dbReference type="InterPro" id="IPR029479">
    <property type="entry name" value="Nitroreductase"/>
</dbReference>
<dbReference type="InterPro" id="IPR000415">
    <property type="entry name" value="Nitroreductase-like"/>
</dbReference>
<dbReference type="RefSeq" id="WP_010074185.1">
    <property type="nucleotide sequence ID" value="NC_014393.1"/>
</dbReference>
<evidence type="ECO:0000313" key="3">
    <source>
        <dbReference type="Proteomes" id="UP000002730"/>
    </source>
</evidence>
<keyword evidence="3" id="KW-1185">Reference proteome</keyword>
<dbReference type="OrthoDB" id="9801593at2"/>
<evidence type="ECO:0000259" key="1">
    <source>
        <dbReference type="Pfam" id="PF00881"/>
    </source>
</evidence>
<dbReference type="Pfam" id="PF00881">
    <property type="entry name" value="Nitroreductase"/>
    <property type="match status" value="1"/>
</dbReference>
<accession>D9SMH4</accession>
<evidence type="ECO:0000313" key="2">
    <source>
        <dbReference type="EMBL" id="ADL53830.1"/>
    </source>
</evidence>
<dbReference type="HOGENOM" id="CLU_059362_3_0_9"/>
<dbReference type="NCBIfam" id="TIGR03605">
    <property type="entry name" value="antibiot_sagB"/>
    <property type="match status" value="1"/>
</dbReference>
<dbReference type="InterPro" id="IPR052544">
    <property type="entry name" value="Bacteriocin_Proc_Enz"/>
</dbReference>
<proteinExistence type="predicted"/>
<gene>
    <name evidence="2" type="ordered locus">Clocel_4169</name>
</gene>
<dbReference type="EMBL" id="CP002160">
    <property type="protein sequence ID" value="ADL53830.1"/>
    <property type="molecule type" value="Genomic_DNA"/>
</dbReference>
<sequence length="253" mass="29290">MDKLQLFRELMKANFLKWDHLASDQDRKIPQPPIESDLPKYYQEGEIIELPGITNEIIVKKNIFLVLNDRMSRRKYNKQALTLEELSFLLWATQAVKRIRGKYASTVRNVPSAGARHPFETYLAIHRVHGLKRGVYRYLALSHQLIFLFDHENLELEMTKIALDQEFVGDSAVTFIWSCVPYRGEWKYYISAHKSMLIDVGHLCQNLYLACEAIGCGTCAVAAYDQYMVDEFLNLDGDENFVIYLASVGRIDE</sequence>
<dbReference type="STRING" id="573061.Clocel_4169"/>